<proteinExistence type="predicted"/>
<evidence type="ECO:0000313" key="3">
    <source>
        <dbReference type="Proteomes" id="UP000184516"/>
    </source>
</evidence>
<evidence type="ECO:0000313" key="2">
    <source>
        <dbReference type="EMBL" id="SHF75931.1"/>
    </source>
</evidence>
<organism evidence="2 3">
    <name type="scientific">Flavobacterium fluvii</name>
    <dbReference type="NCBI Taxonomy" id="468056"/>
    <lineage>
        <taxon>Bacteria</taxon>
        <taxon>Pseudomonadati</taxon>
        <taxon>Bacteroidota</taxon>
        <taxon>Flavobacteriia</taxon>
        <taxon>Flavobacteriales</taxon>
        <taxon>Flavobacteriaceae</taxon>
        <taxon>Flavobacterium</taxon>
    </lineage>
</organism>
<protein>
    <submittedName>
        <fullName evidence="2">Uncharacterized protein</fullName>
    </submittedName>
</protein>
<feature type="signal peptide" evidence="1">
    <location>
        <begin position="1"/>
        <end position="18"/>
    </location>
</feature>
<dbReference type="AlphaFoldDB" id="A0A1M5EA38"/>
<evidence type="ECO:0000256" key="1">
    <source>
        <dbReference type="SAM" id="SignalP"/>
    </source>
</evidence>
<gene>
    <name evidence="2" type="ORF">SAMN05443549_101250</name>
</gene>
<accession>A0A1M5EA38</accession>
<keyword evidence="3" id="KW-1185">Reference proteome</keyword>
<dbReference type="RefSeq" id="WP_073367320.1">
    <property type="nucleotide sequence ID" value="NZ_FQWB01000001.1"/>
</dbReference>
<sequence length="148" mass="16750">MKKLLFIAIALLGLNSNAQYNQNVFFGENKNDGFLVDLATNKHLCEDNSICVEINLLNATVEIVNFGEIRIYDIYSVKVLSDGYHTILCSSELYQDIEVNTNGLYISVIYNHAIMACAEYPLNIQLQRLEAINNDPRLDKETGAFRPK</sequence>
<name>A0A1M5EA38_9FLAO</name>
<dbReference type="Proteomes" id="UP000184516">
    <property type="component" value="Unassembled WGS sequence"/>
</dbReference>
<feature type="chain" id="PRO_5012974158" evidence="1">
    <location>
        <begin position="19"/>
        <end position="148"/>
    </location>
</feature>
<reference evidence="3" key="1">
    <citation type="submission" date="2016-11" db="EMBL/GenBank/DDBJ databases">
        <authorList>
            <person name="Varghese N."/>
            <person name="Submissions S."/>
        </authorList>
    </citation>
    <scope>NUCLEOTIDE SEQUENCE [LARGE SCALE GENOMIC DNA]</scope>
    <source>
        <strain evidence="3">DSM 19978</strain>
    </source>
</reference>
<keyword evidence="1" id="KW-0732">Signal</keyword>
<dbReference type="EMBL" id="FQWB01000001">
    <property type="protein sequence ID" value="SHF75931.1"/>
    <property type="molecule type" value="Genomic_DNA"/>
</dbReference>